<gene>
    <name evidence="1" type="ORF">ED312_19720</name>
</gene>
<dbReference type="Proteomes" id="UP000267469">
    <property type="component" value="Unassembled WGS sequence"/>
</dbReference>
<protein>
    <submittedName>
        <fullName evidence="1">Uncharacterized protein</fullName>
    </submittedName>
</protein>
<reference evidence="1 2" key="1">
    <citation type="submission" date="2018-10" db="EMBL/GenBank/DDBJ databases">
        <title>Sinomicrobium pectinilyticum sp. nov., a pectinase-producing bacterium isolated from alkaline and saline soil, and emended description of the genus Sinomicrobium.</title>
        <authorList>
            <person name="Cheng B."/>
            <person name="Li C."/>
            <person name="Lai Q."/>
            <person name="Du M."/>
            <person name="Shao Z."/>
            <person name="Xu P."/>
            <person name="Yang C."/>
        </authorList>
    </citation>
    <scope>NUCLEOTIDE SEQUENCE [LARGE SCALE GENOMIC DNA]</scope>
    <source>
        <strain evidence="1 2">5DNS001</strain>
    </source>
</reference>
<organism evidence="1 2">
    <name type="scientific">Sinomicrobium pectinilyticum</name>
    <dbReference type="NCBI Taxonomy" id="1084421"/>
    <lineage>
        <taxon>Bacteria</taxon>
        <taxon>Pseudomonadati</taxon>
        <taxon>Bacteroidota</taxon>
        <taxon>Flavobacteriia</taxon>
        <taxon>Flavobacteriales</taxon>
        <taxon>Flavobacteriaceae</taxon>
        <taxon>Sinomicrobium</taxon>
    </lineage>
</organism>
<proteinExistence type="predicted"/>
<name>A0A3N0DR38_SINP1</name>
<keyword evidence="2" id="KW-1185">Reference proteome</keyword>
<dbReference type="AlphaFoldDB" id="A0A3N0DR38"/>
<sequence length="83" mass="9071">MIPRLPGAALSESSFLIRQTPHLNPGTYAGLLPHAPQGIPGNDKAVNCILKKCPNTHFFNFGLVFLASRQTPTVRAECRQETL</sequence>
<accession>A0A3N0DR38</accession>
<dbReference type="EMBL" id="RJTM01000137">
    <property type="protein sequence ID" value="RNL78098.1"/>
    <property type="molecule type" value="Genomic_DNA"/>
</dbReference>
<comment type="caution">
    <text evidence="1">The sequence shown here is derived from an EMBL/GenBank/DDBJ whole genome shotgun (WGS) entry which is preliminary data.</text>
</comment>
<evidence type="ECO:0000313" key="2">
    <source>
        <dbReference type="Proteomes" id="UP000267469"/>
    </source>
</evidence>
<evidence type="ECO:0000313" key="1">
    <source>
        <dbReference type="EMBL" id="RNL78098.1"/>
    </source>
</evidence>